<dbReference type="InterPro" id="IPR018535">
    <property type="entry name" value="DUF1996"/>
</dbReference>
<protein>
    <recommendedName>
        <fullName evidence="2">DUF1996 domain-containing protein</fullName>
    </recommendedName>
</protein>
<dbReference type="PANTHER" id="PTHR43662:SF3">
    <property type="entry name" value="DOMAIN PROTEIN, PUTATIVE (AFU_ORTHOLOGUE AFUA_6G11970)-RELATED"/>
    <property type="match status" value="1"/>
</dbReference>
<evidence type="ECO:0000256" key="1">
    <source>
        <dbReference type="SAM" id="MobiDB-lite"/>
    </source>
</evidence>
<evidence type="ECO:0000313" key="3">
    <source>
        <dbReference type="EMBL" id="KAJ3483059.1"/>
    </source>
</evidence>
<keyword evidence="4" id="KW-1185">Reference proteome</keyword>
<dbReference type="OrthoDB" id="74764at2759"/>
<name>A0A9W8JKN2_9AGAR</name>
<dbReference type="EMBL" id="JANKHO010003501">
    <property type="protein sequence ID" value="KAJ3483059.1"/>
    <property type="molecule type" value="Genomic_DNA"/>
</dbReference>
<evidence type="ECO:0000259" key="2">
    <source>
        <dbReference type="Pfam" id="PF09362"/>
    </source>
</evidence>
<organism evidence="3 4">
    <name type="scientific">Agrocybe chaxingu</name>
    <dbReference type="NCBI Taxonomy" id="84603"/>
    <lineage>
        <taxon>Eukaryota</taxon>
        <taxon>Fungi</taxon>
        <taxon>Dikarya</taxon>
        <taxon>Basidiomycota</taxon>
        <taxon>Agaricomycotina</taxon>
        <taxon>Agaricomycetes</taxon>
        <taxon>Agaricomycetidae</taxon>
        <taxon>Agaricales</taxon>
        <taxon>Agaricineae</taxon>
        <taxon>Strophariaceae</taxon>
        <taxon>Agrocybe</taxon>
    </lineage>
</organism>
<dbReference type="PANTHER" id="PTHR43662">
    <property type="match status" value="1"/>
</dbReference>
<feature type="region of interest" description="Disordered" evidence="1">
    <location>
        <begin position="162"/>
        <end position="198"/>
    </location>
</feature>
<feature type="domain" description="DUF1996" evidence="2">
    <location>
        <begin position="1"/>
        <end position="42"/>
    </location>
</feature>
<gene>
    <name evidence="3" type="ORF">NLJ89_g12097</name>
</gene>
<proteinExistence type="predicted"/>
<reference evidence="3" key="1">
    <citation type="submission" date="2022-07" db="EMBL/GenBank/DDBJ databases">
        <title>Genome Sequence of Agrocybe chaxingu.</title>
        <authorList>
            <person name="Buettner E."/>
        </authorList>
    </citation>
    <scope>NUCLEOTIDE SEQUENCE</scope>
    <source>
        <strain evidence="3">MP-N11</strain>
    </source>
</reference>
<comment type="caution">
    <text evidence="3">The sequence shown here is derived from an EMBL/GenBank/DDBJ whole genome shotgun (WGS) entry which is preliminary data.</text>
</comment>
<feature type="compositionally biased region" description="Pro residues" evidence="1">
    <location>
        <begin position="129"/>
        <end position="144"/>
    </location>
</feature>
<evidence type="ECO:0000313" key="4">
    <source>
        <dbReference type="Proteomes" id="UP001148786"/>
    </source>
</evidence>
<feature type="region of interest" description="Disordered" evidence="1">
    <location>
        <begin position="120"/>
        <end position="144"/>
    </location>
</feature>
<dbReference type="Proteomes" id="UP001148786">
    <property type="component" value="Unassembled WGS sequence"/>
</dbReference>
<dbReference type="Pfam" id="PF09362">
    <property type="entry name" value="DUF1996"/>
    <property type="match status" value="1"/>
</dbReference>
<sequence>METVWDTRPFNSMWPTDGSQPFVFSMGDPTGFGHHGDYVFGWEGDSLQRAMDTCTDIGGNPPSCRALTVISDAEINRCTQSVQVNERTTGYLPALPGCNPIQPGPAQATMPASCDAVSTTGGVGGSVPTAPPAPGTTQVPPAPSPCHPLPCPVAPHLPLVHPSLTPHPSSALPSPPSSALRSRPLPCGLADLTVSPRQ</sequence>
<dbReference type="AlphaFoldDB" id="A0A9W8JKN2"/>
<feature type="compositionally biased region" description="Low complexity" evidence="1">
    <location>
        <begin position="162"/>
        <end position="186"/>
    </location>
</feature>
<accession>A0A9W8JKN2</accession>